<dbReference type="GO" id="GO:0006629">
    <property type="term" value="P:lipid metabolic process"/>
    <property type="evidence" value="ECO:0007669"/>
    <property type="project" value="UniProtKB-KW"/>
</dbReference>
<dbReference type="EMBL" id="FQUE01000001">
    <property type="protein sequence ID" value="SHE61226.1"/>
    <property type="molecule type" value="Genomic_DNA"/>
</dbReference>
<keyword evidence="2" id="KW-0444">Lipid biosynthesis</keyword>
<comment type="function">
    <text evidence="9">Catalyzes the first step in the biosynthesis of ornithine lipids, which are phosphorus-free membrane lipids. Catalyzes the 3-hydroxyacyl-acyl carrier protein-dependent acylation of ornithine to form lyso-ornithine lipid (LOL).</text>
</comment>
<evidence type="ECO:0000256" key="8">
    <source>
        <dbReference type="ARBA" id="ARBA00039866"/>
    </source>
</evidence>
<dbReference type="AlphaFoldDB" id="A0A1M4UWX0"/>
<evidence type="ECO:0000256" key="3">
    <source>
        <dbReference type="ARBA" id="ARBA00022679"/>
    </source>
</evidence>
<reference evidence="12" key="1">
    <citation type="submission" date="2016-11" db="EMBL/GenBank/DDBJ databases">
        <authorList>
            <person name="Varghese N."/>
            <person name="Submissions S."/>
        </authorList>
    </citation>
    <scope>NUCLEOTIDE SEQUENCE [LARGE SCALE GENOMIC DNA]</scope>
    <source>
        <strain evidence="12">DSM 29326</strain>
    </source>
</reference>
<dbReference type="InterPro" id="IPR016181">
    <property type="entry name" value="Acyl_CoA_acyltransferase"/>
</dbReference>
<dbReference type="OrthoDB" id="9787072at2"/>
<dbReference type="SUPFAM" id="SSF55729">
    <property type="entry name" value="Acyl-CoA N-acyltransferases (Nat)"/>
    <property type="match status" value="1"/>
</dbReference>
<comment type="pathway">
    <text evidence="1">Lipid metabolism.</text>
</comment>
<evidence type="ECO:0000256" key="1">
    <source>
        <dbReference type="ARBA" id="ARBA00005189"/>
    </source>
</evidence>
<evidence type="ECO:0000313" key="11">
    <source>
        <dbReference type="EMBL" id="SHE61226.1"/>
    </source>
</evidence>
<evidence type="ECO:0000256" key="10">
    <source>
        <dbReference type="ARBA" id="ARBA00047785"/>
    </source>
</evidence>
<dbReference type="Pfam" id="PF13444">
    <property type="entry name" value="Acetyltransf_5"/>
    <property type="match status" value="1"/>
</dbReference>
<evidence type="ECO:0000256" key="4">
    <source>
        <dbReference type="ARBA" id="ARBA00023098"/>
    </source>
</evidence>
<accession>A0A1M4UWX0</accession>
<dbReference type="STRING" id="366533.SAMN05444339_101875"/>
<dbReference type="RefSeq" id="WP_072855916.1">
    <property type="nucleotide sequence ID" value="NZ_FQUE01000001.1"/>
</dbReference>
<gene>
    <name evidence="11" type="ORF">SAMN05444339_101875</name>
</gene>
<sequence length="239" mass="24673">MTASFHKGRLGVRLAQDAADLAACQALRHACFFGRPGVDADAFDAACQHIMIGGEGGLVGTCRVMVLPHGDALSTSYAATAYDLSPLATFERPVIEIGRFCVAPTAGAVDVLRLAWGALTALVDTHGAGLLIGCSSFAGADPQRHAAALALLGRHHQGPEGLRPGRRADRVVPLAGPVPDRRAALAGLPPLLRSYLGMGGWVGDHAVVDDVMDTVHVFTAVAVDAVPPARARALRALAG</sequence>
<keyword evidence="4" id="KW-0443">Lipid metabolism</keyword>
<comment type="similarity">
    <text evidence="6">Belongs to the acetyltransferase family. OlsB subfamily.</text>
</comment>
<dbReference type="EC" id="2.3.2.30" evidence="7"/>
<protein>
    <recommendedName>
        <fullName evidence="8">L-ornithine N(alpha)-acyltransferase</fullName>
        <ecNumber evidence="7">2.3.2.30</ecNumber>
    </recommendedName>
</protein>
<evidence type="ECO:0000256" key="5">
    <source>
        <dbReference type="ARBA" id="ARBA00023315"/>
    </source>
</evidence>
<organism evidence="11 12">
    <name type="scientific">Loktanella atrilutea</name>
    <dbReference type="NCBI Taxonomy" id="366533"/>
    <lineage>
        <taxon>Bacteria</taxon>
        <taxon>Pseudomonadati</taxon>
        <taxon>Pseudomonadota</taxon>
        <taxon>Alphaproteobacteria</taxon>
        <taxon>Rhodobacterales</taxon>
        <taxon>Roseobacteraceae</taxon>
        <taxon>Loktanella</taxon>
    </lineage>
</organism>
<evidence type="ECO:0000256" key="7">
    <source>
        <dbReference type="ARBA" id="ARBA00039058"/>
    </source>
</evidence>
<keyword evidence="3 11" id="KW-0808">Transferase</keyword>
<dbReference type="GO" id="GO:0043810">
    <property type="term" value="F:ornithine-acyl [acyl carrier protein] N-acyltransferase activity"/>
    <property type="evidence" value="ECO:0007669"/>
    <property type="project" value="UniProtKB-EC"/>
</dbReference>
<evidence type="ECO:0000256" key="6">
    <source>
        <dbReference type="ARBA" id="ARBA00038095"/>
    </source>
</evidence>
<dbReference type="PANTHER" id="PTHR37323">
    <property type="entry name" value="GCN5-RELATED N-ACETYLTRANSFERASE"/>
    <property type="match status" value="1"/>
</dbReference>
<evidence type="ECO:0000256" key="2">
    <source>
        <dbReference type="ARBA" id="ARBA00022516"/>
    </source>
</evidence>
<keyword evidence="12" id="KW-1185">Reference proteome</keyword>
<dbReference type="Proteomes" id="UP000183987">
    <property type="component" value="Unassembled WGS sequence"/>
</dbReference>
<dbReference type="Gene3D" id="3.40.630.30">
    <property type="match status" value="1"/>
</dbReference>
<evidence type="ECO:0000313" key="12">
    <source>
        <dbReference type="Proteomes" id="UP000183987"/>
    </source>
</evidence>
<dbReference type="PANTHER" id="PTHR37323:SF1">
    <property type="entry name" value="L-ORNITHINE N(ALPHA)-ACYLTRANSFERASE"/>
    <property type="match status" value="1"/>
</dbReference>
<proteinExistence type="inferred from homology"/>
<keyword evidence="5 11" id="KW-0012">Acyltransferase</keyword>
<name>A0A1M4UWX0_LOKAT</name>
<evidence type="ECO:0000256" key="9">
    <source>
        <dbReference type="ARBA" id="ARBA00045724"/>
    </source>
</evidence>
<dbReference type="InterPro" id="IPR052351">
    <property type="entry name" value="Ornithine_N-alpha-AT"/>
</dbReference>
<comment type="catalytic activity">
    <reaction evidence="10">
        <text>a (3R)-hydroxyacyl-[ACP] + L-ornithine = a lyso-ornithine lipid + holo-[ACP] + H(+)</text>
        <dbReference type="Rhea" id="RHEA:20633"/>
        <dbReference type="Rhea" id="RHEA-COMP:9685"/>
        <dbReference type="Rhea" id="RHEA-COMP:9945"/>
        <dbReference type="ChEBI" id="CHEBI:15378"/>
        <dbReference type="ChEBI" id="CHEBI:46911"/>
        <dbReference type="ChEBI" id="CHEBI:64479"/>
        <dbReference type="ChEBI" id="CHEBI:78827"/>
        <dbReference type="ChEBI" id="CHEBI:138482"/>
        <dbReference type="EC" id="2.3.2.30"/>
    </reaction>
    <physiologicalReaction direction="left-to-right" evidence="10">
        <dbReference type="Rhea" id="RHEA:20634"/>
    </physiologicalReaction>
</comment>